<protein>
    <submittedName>
        <fullName evidence="2">Restriction endonuclease subunit R</fullName>
    </submittedName>
</protein>
<keyword evidence="2" id="KW-0255">Endonuclease</keyword>
<proteinExistence type="predicted"/>
<feature type="non-terminal residue" evidence="2">
    <location>
        <position position="1"/>
    </location>
</feature>
<name>A0A8X8GDS9_ACIFI</name>
<dbReference type="RefSeq" id="WP_215890739.1">
    <property type="nucleotide sequence ID" value="NZ_JABBHS010000424.1"/>
</dbReference>
<dbReference type="GO" id="GO:0006304">
    <property type="term" value="P:DNA modification"/>
    <property type="evidence" value="ECO:0007669"/>
    <property type="project" value="InterPro"/>
</dbReference>
<dbReference type="EMBL" id="JABBHS010000424">
    <property type="protein sequence ID" value="MBU2724279.1"/>
    <property type="molecule type" value="Genomic_DNA"/>
</dbReference>
<dbReference type="Pfam" id="PF08463">
    <property type="entry name" value="EcoEI_R_C"/>
    <property type="match status" value="1"/>
</dbReference>
<evidence type="ECO:0000259" key="1">
    <source>
        <dbReference type="Pfam" id="PF08463"/>
    </source>
</evidence>
<feature type="domain" description="EcoEI R protein C-terminal" evidence="1">
    <location>
        <begin position="3"/>
        <end position="111"/>
    </location>
</feature>
<dbReference type="GO" id="GO:0004519">
    <property type="term" value="F:endonuclease activity"/>
    <property type="evidence" value="ECO:0007669"/>
    <property type="project" value="UniProtKB-KW"/>
</dbReference>
<keyword evidence="2" id="KW-0540">Nuclease</keyword>
<dbReference type="Proteomes" id="UP000887300">
    <property type="component" value="Unassembled WGS sequence"/>
</dbReference>
<dbReference type="InterPro" id="IPR013670">
    <property type="entry name" value="EcoEI_R_C_dom"/>
</dbReference>
<gene>
    <name evidence="2" type="ORF">HF568_13990</name>
</gene>
<sequence length="115" mass="13275">EHPHITEDLLRQVYKNRKACFIQFILHILGIKTLKSFPETVSEAFDQFIGQHTHLSSRQLEFLNLLKGFIIEREKVEKKDLINAPFTVIHPQGIRGVFSPAEINEILQLTEQLAA</sequence>
<comment type="caution">
    <text evidence="2">The sequence shown here is derived from an EMBL/GenBank/DDBJ whole genome shotgun (WGS) entry which is preliminary data.</text>
</comment>
<keyword evidence="2" id="KW-0378">Hydrolase</keyword>
<evidence type="ECO:0000313" key="2">
    <source>
        <dbReference type="EMBL" id="MBU2724279.1"/>
    </source>
</evidence>
<organism evidence="2 3">
    <name type="scientific">Acidithiobacillus ferridurans</name>
    <dbReference type="NCBI Taxonomy" id="1232575"/>
    <lineage>
        <taxon>Bacteria</taxon>
        <taxon>Pseudomonadati</taxon>
        <taxon>Pseudomonadota</taxon>
        <taxon>Acidithiobacillia</taxon>
        <taxon>Acidithiobacillales</taxon>
        <taxon>Acidithiobacillaceae</taxon>
        <taxon>Acidithiobacillus</taxon>
    </lineage>
</organism>
<evidence type="ECO:0000313" key="3">
    <source>
        <dbReference type="Proteomes" id="UP000887300"/>
    </source>
</evidence>
<accession>A0A8X8GDS9</accession>
<dbReference type="AlphaFoldDB" id="A0A8X8GDS9"/>
<reference evidence="2" key="1">
    <citation type="journal article" date="2021" name="ISME J.">
        <title>Genomic evolution of the class Acidithiobacillia: deep-branching Proteobacteria living in extreme acidic conditions.</title>
        <authorList>
            <person name="Moya-Beltran A."/>
            <person name="Beard S."/>
            <person name="Rojas-Villalobos C."/>
            <person name="Issotta F."/>
            <person name="Gallardo Y."/>
            <person name="Ulloa R."/>
            <person name="Giaveno A."/>
            <person name="Degli Esposti M."/>
            <person name="Johnson D.B."/>
            <person name="Quatrini R."/>
        </authorList>
    </citation>
    <scope>NUCLEOTIDE SEQUENCE</scope>
    <source>
        <strain evidence="2">DSM 583</strain>
    </source>
</reference>
<dbReference type="GO" id="GO:0003677">
    <property type="term" value="F:DNA binding"/>
    <property type="evidence" value="ECO:0007669"/>
    <property type="project" value="InterPro"/>
</dbReference>